<organism evidence="1 2">
    <name type="scientific">Hoeflea poritis</name>
    <dbReference type="NCBI Taxonomy" id="2993659"/>
    <lineage>
        <taxon>Bacteria</taxon>
        <taxon>Pseudomonadati</taxon>
        <taxon>Pseudomonadota</taxon>
        <taxon>Alphaproteobacteria</taxon>
        <taxon>Hyphomicrobiales</taxon>
        <taxon>Rhizobiaceae</taxon>
        <taxon>Hoeflea</taxon>
    </lineage>
</organism>
<name>A0ABT4VQY9_9HYPH</name>
<dbReference type="RefSeq" id="WP_271090932.1">
    <property type="nucleotide sequence ID" value="NZ_JAPJZH010000011.1"/>
</dbReference>
<reference evidence="1" key="1">
    <citation type="submission" date="2022-11" db="EMBL/GenBank/DDBJ databases">
        <title>Hoeflea poritis sp. nov., isolated from scleractinian coral Porites lutea.</title>
        <authorList>
            <person name="Zhang G."/>
            <person name="Wei Q."/>
            <person name="Cai L."/>
        </authorList>
    </citation>
    <scope>NUCLEOTIDE SEQUENCE</scope>
    <source>
        <strain evidence="1">E7-10</strain>
    </source>
</reference>
<sequence length="469" mass="51039">MTAACLAHPDAARTQTISNEDLLLRGITDDDGLSSTERRRLFRAAERIVEDPEEDEAVEEPPLIIEPIEPVQDGDTINPRTEPVATQVNRLDDPDPFAPVGIRVGTFVMRPSVTQQIAYEHETDGTATVSRTYSRTVLDTEIESDWSRHQLIIGAEQVIDKTISGAGSEDPQTTVNADLRLDISSTTTANLSFDYQFGRENQTDANAITDAIAQAEVHTFDASASLTHLFGTWRGTATIDGGRTTFGSAELSGGTFESLSDRDENNYTVTLRAGLETGSAHRPFIEGDFGQIIYDDTLDSSGFDRSSRTYGLRAGVATDFGEKLTGEIAVGYAQRDIDDSRLEPIKAFTVDGFATWSPRRGTDVLMGLSTALEDSTTADESGSVYYAATAEVTHRLRTTVEVSASGFIGWRDYVGTTPNQILAGAGAGMTWWLNRYFAIDGGVTYQRTFNDGGTEEDDLFVGVGVKMQR</sequence>
<proteinExistence type="predicted"/>
<protein>
    <submittedName>
        <fullName evidence="1">Outer membrane beta-barrel protein</fullName>
    </submittedName>
</protein>
<keyword evidence="2" id="KW-1185">Reference proteome</keyword>
<dbReference type="EMBL" id="JAPJZH010000011">
    <property type="protein sequence ID" value="MDA4847123.1"/>
    <property type="molecule type" value="Genomic_DNA"/>
</dbReference>
<dbReference type="InterPro" id="IPR018759">
    <property type="entry name" value="BBP2_2"/>
</dbReference>
<evidence type="ECO:0000313" key="1">
    <source>
        <dbReference type="EMBL" id="MDA4847123.1"/>
    </source>
</evidence>
<dbReference type="Proteomes" id="UP001148313">
    <property type="component" value="Unassembled WGS sequence"/>
</dbReference>
<evidence type="ECO:0000313" key="2">
    <source>
        <dbReference type="Proteomes" id="UP001148313"/>
    </source>
</evidence>
<gene>
    <name evidence="1" type="ORF">OOZ53_17315</name>
</gene>
<comment type="caution">
    <text evidence="1">The sequence shown here is derived from an EMBL/GenBank/DDBJ whole genome shotgun (WGS) entry which is preliminary data.</text>
</comment>
<dbReference type="Pfam" id="PF10082">
    <property type="entry name" value="BBP2_2"/>
    <property type="match status" value="1"/>
</dbReference>
<accession>A0ABT4VQY9</accession>